<evidence type="ECO:0000313" key="2">
    <source>
        <dbReference type="Proteomes" id="UP000624404"/>
    </source>
</evidence>
<dbReference type="PANTHER" id="PTHR36922">
    <property type="entry name" value="BLL2446 PROTEIN"/>
    <property type="match status" value="1"/>
</dbReference>
<proteinExistence type="predicted"/>
<gene>
    <name evidence="1" type="ORF">SCLTRI_LOCUS4011</name>
</gene>
<dbReference type="Proteomes" id="UP000624404">
    <property type="component" value="Unassembled WGS sequence"/>
</dbReference>
<dbReference type="PANTHER" id="PTHR36922:SF1">
    <property type="entry name" value="DUF1993 DOMAIN-CONTAINING PROTEIN"/>
    <property type="match status" value="1"/>
</dbReference>
<evidence type="ECO:0000313" key="1">
    <source>
        <dbReference type="EMBL" id="CAD6444219.1"/>
    </source>
</evidence>
<name>A0A8H2VU29_9HELO</name>
<accession>A0A8H2VU29</accession>
<dbReference type="InterPro" id="IPR018531">
    <property type="entry name" value="DUF1993"/>
</dbReference>
<dbReference type="Pfam" id="PF09351">
    <property type="entry name" value="DUF1993"/>
    <property type="match status" value="1"/>
</dbReference>
<protein>
    <submittedName>
        <fullName evidence="1">A341564f-9ce1-4bb2-8e92-b550e40686c4</fullName>
    </submittedName>
</protein>
<organism evidence="1 2">
    <name type="scientific">Sclerotinia trifoliorum</name>
    <dbReference type="NCBI Taxonomy" id="28548"/>
    <lineage>
        <taxon>Eukaryota</taxon>
        <taxon>Fungi</taxon>
        <taxon>Dikarya</taxon>
        <taxon>Ascomycota</taxon>
        <taxon>Pezizomycotina</taxon>
        <taxon>Leotiomycetes</taxon>
        <taxon>Helotiales</taxon>
        <taxon>Sclerotiniaceae</taxon>
        <taxon>Sclerotinia</taxon>
    </lineage>
</organism>
<dbReference type="EMBL" id="CAJHIA010000011">
    <property type="protein sequence ID" value="CAD6444219.1"/>
    <property type="molecule type" value="Genomic_DNA"/>
</dbReference>
<dbReference type="SUPFAM" id="SSF109854">
    <property type="entry name" value="DinB/YfiT-like putative metalloenzymes"/>
    <property type="match status" value="1"/>
</dbReference>
<dbReference type="AlphaFoldDB" id="A0A8H2VU29"/>
<dbReference type="OrthoDB" id="3724345at2759"/>
<dbReference type="InterPro" id="IPR034660">
    <property type="entry name" value="DinB/YfiT-like"/>
</dbReference>
<keyword evidence="2" id="KW-1185">Reference proteome</keyword>
<dbReference type="Gene3D" id="1.20.120.450">
    <property type="entry name" value="dinb family like domain"/>
    <property type="match status" value="1"/>
</dbReference>
<sequence length="165" mass="18250">MSLTLYDVSVPVFVKNLKSLSKLLAKGQAHFEKDESKIIHARLVDDMGDLIFQIQRVADTAKGLAVRVGGAEDVTLEDNETDFAGIYKRINRVIEILESLPSTCTDGKEDAEIVMKAGGHELKFTGKQYVLDFAIPNFFFHVVTAYNILRKEGVAVGKGDFLGRT</sequence>
<comment type="caution">
    <text evidence="1">The sequence shown here is derived from an EMBL/GenBank/DDBJ whole genome shotgun (WGS) entry which is preliminary data.</text>
</comment>
<reference evidence="1" key="1">
    <citation type="submission" date="2020-10" db="EMBL/GenBank/DDBJ databases">
        <authorList>
            <person name="Kusch S."/>
        </authorList>
    </citation>
    <scope>NUCLEOTIDE SEQUENCE</scope>
    <source>
        <strain evidence="1">SwB9</strain>
    </source>
</reference>